<evidence type="ECO:0000256" key="4">
    <source>
        <dbReference type="PROSITE-ProRule" id="PRU00473"/>
    </source>
</evidence>
<sequence>MSKPVFLLLCILLTCTYHCHTQENSRLMVYFDSDRSLIRNDAKDSLQKLLQTLRSAGNVTQIEIAAHCDGRGTEAYNLALSDRRATAVEAFLRSNGLAAGIPITKQALGEMALLNTDQRAEDQAMNRRAEIILHIAPAPPPPPAPPAPAAADTTEVEEMPAPVKDTVIGQLFDPTAYENIKVGDQLILNNINFQPGRHVLLSWSMPNLEELLKVMKDHPTLKIEIQGHICCINTGADGPDADLGTYNLSEERAKTVYRYLIDKGIRKSRLSYKGFGSRQKLYPYERTEKERTLNRRVEIKILSK</sequence>
<dbReference type="Pfam" id="PF00691">
    <property type="entry name" value="OmpA"/>
    <property type="match status" value="2"/>
</dbReference>
<evidence type="ECO:0000256" key="2">
    <source>
        <dbReference type="ARBA" id="ARBA00023136"/>
    </source>
</evidence>
<dbReference type="PRINTS" id="PR01021">
    <property type="entry name" value="OMPADOMAIN"/>
</dbReference>
<proteinExistence type="predicted"/>
<evidence type="ECO:0000313" key="6">
    <source>
        <dbReference type="EMBL" id="MCG2615823.1"/>
    </source>
</evidence>
<feature type="domain" description="OmpA-like" evidence="5">
    <location>
        <begin position="182"/>
        <end position="304"/>
    </location>
</feature>
<dbReference type="SUPFAM" id="SSF103088">
    <property type="entry name" value="OmpA-like"/>
    <property type="match status" value="2"/>
</dbReference>
<dbReference type="InterPro" id="IPR006664">
    <property type="entry name" value="OMP_bac"/>
</dbReference>
<evidence type="ECO:0000256" key="3">
    <source>
        <dbReference type="ARBA" id="ARBA00023237"/>
    </source>
</evidence>
<evidence type="ECO:0000259" key="5">
    <source>
        <dbReference type="PROSITE" id="PS51123"/>
    </source>
</evidence>
<dbReference type="Gene3D" id="3.30.1330.60">
    <property type="entry name" value="OmpA-like domain"/>
    <property type="match status" value="2"/>
</dbReference>
<dbReference type="InterPro" id="IPR050330">
    <property type="entry name" value="Bact_OuterMem_StrucFunc"/>
</dbReference>
<dbReference type="InterPro" id="IPR006665">
    <property type="entry name" value="OmpA-like"/>
</dbReference>
<protein>
    <submittedName>
        <fullName evidence="6">OmpA family protein</fullName>
    </submittedName>
</protein>
<keyword evidence="3" id="KW-0998">Cell outer membrane</keyword>
<name>A0ABS9KU62_9BACT</name>
<keyword evidence="2 4" id="KW-0472">Membrane</keyword>
<reference evidence="6" key="1">
    <citation type="submission" date="2022-01" db="EMBL/GenBank/DDBJ databases">
        <authorList>
            <person name="Jo J.-H."/>
            <person name="Im W.-T."/>
        </authorList>
    </citation>
    <scope>NUCLEOTIDE SEQUENCE</scope>
    <source>
        <strain evidence="6">NA20</strain>
    </source>
</reference>
<dbReference type="PANTHER" id="PTHR30329:SF21">
    <property type="entry name" value="LIPOPROTEIN YIAD-RELATED"/>
    <property type="match status" value="1"/>
</dbReference>
<comment type="subcellular location">
    <subcellularLocation>
        <location evidence="1">Cell outer membrane</location>
    </subcellularLocation>
</comment>
<dbReference type="PROSITE" id="PS51123">
    <property type="entry name" value="OMPA_2"/>
    <property type="match status" value="2"/>
</dbReference>
<accession>A0ABS9KU62</accession>
<gene>
    <name evidence="6" type="ORF">LZZ85_16120</name>
</gene>
<evidence type="ECO:0000313" key="7">
    <source>
        <dbReference type="Proteomes" id="UP001165367"/>
    </source>
</evidence>
<dbReference type="InterPro" id="IPR036737">
    <property type="entry name" value="OmpA-like_sf"/>
</dbReference>
<dbReference type="RefSeq" id="WP_237874041.1">
    <property type="nucleotide sequence ID" value="NZ_JAKLTR010000010.1"/>
</dbReference>
<evidence type="ECO:0000256" key="1">
    <source>
        <dbReference type="ARBA" id="ARBA00004442"/>
    </source>
</evidence>
<feature type="domain" description="OmpA-like" evidence="5">
    <location>
        <begin position="18"/>
        <end position="137"/>
    </location>
</feature>
<dbReference type="EMBL" id="JAKLTR010000010">
    <property type="protein sequence ID" value="MCG2615823.1"/>
    <property type="molecule type" value="Genomic_DNA"/>
</dbReference>
<comment type="caution">
    <text evidence="6">The sequence shown here is derived from an EMBL/GenBank/DDBJ whole genome shotgun (WGS) entry which is preliminary data.</text>
</comment>
<organism evidence="6 7">
    <name type="scientific">Terrimonas ginsenosidimutans</name>
    <dbReference type="NCBI Taxonomy" id="2908004"/>
    <lineage>
        <taxon>Bacteria</taxon>
        <taxon>Pseudomonadati</taxon>
        <taxon>Bacteroidota</taxon>
        <taxon>Chitinophagia</taxon>
        <taxon>Chitinophagales</taxon>
        <taxon>Chitinophagaceae</taxon>
        <taxon>Terrimonas</taxon>
    </lineage>
</organism>
<dbReference type="Proteomes" id="UP001165367">
    <property type="component" value="Unassembled WGS sequence"/>
</dbReference>
<dbReference type="CDD" id="cd07185">
    <property type="entry name" value="OmpA_C-like"/>
    <property type="match status" value="2"/>
</dbReference>
<keyword evidence="7" id="KW-1185">Reference proteome</keyword>
<dbReference type="PANTHER" id="PTHR30329">
    <property type="entry name" value="STATOR ELEMENT OF FLAGELLAR MOTOR COMPLEX"/>
    <property type="match status" value="1"/>
</dbReference>